<dbReference type="Pfam" id="PF00132">
    <property type="entry name" value="Hexapep"/>
    <property type="match status" value="1"/>
</dbReference>
<dbReference type="EMBL" id="CABPRU010000013">
    <property type="protein sequence ID" value="VVE40627.1"/>
    <property type="molecule type" value="Genomic_DNA"/>
</dbReference>
<dbReference type="OrthoDB" id="9803036at2"/>
<protein>
    <submittedName>
        <fullName evidence="1">Anhydrase</fullName>
    </submittedName>
</protein>
<dbReference type="InterPro" id="IPR047324">
    <property type="entry name" value="LbH_gamma_CA-like"/>
</dbReference>
<dbReference type="SUPFAM" id="SSF51161">
    <property type="entry name" value="Trimeric LpxA-like enzymes"/>
    <property type="match status" value="1"/>
</dbReference>
<dbReference type="CDD" id="cd04645">
    <property type="entry name" value="LbH_gamma_CA_like"/>
    <property type="match status" value="1"/>
</dbReference>
<dbReference type="InterPro" id="IPR050484">
    <property type="entry name" value="Transf_Hexapept/Carb_Anhydrase"/>
</dbReference>
<name>A0A5E4XWG4_9BURK</name>
<reference evidence="1 2" key="1">
    <citation type="submission" date="2019-08" db="EMBL/GenBank/DDBJ databases">
        <authorList>
            <person name="Peeters C."/>
        </authorList>
    </citation>
    <scope>NUCLEOTIDE SEQUENCE [LARGE SCALE GENOMIC DNA]</scope>
    <source>
        <strain evidence="1 2">LMG 31013</strain>
    </source>
</reference>
<dbReference type="Gene3D" id="2.160.10.10">
    <property type="entry name" value="Hexapeptide repeat proteins"/>
    <property type="match status" value="1"/>
</dbReference>
<dbReference type="PANTHER" id="PTHR13061">
    <property type="entry name" value="DYNACTIN SUBUNIT P25"/>
    <property type="match status" value="1"/>
</dbReference>
<proteinExistence type="predicted"/>
<dbReference type="Proteomes" id="UP000334380">
    <property type="component" value="Unassembled WGS sequence"/>
</dbReference>
<organism evidence="1 2">
    <name type="scientific">Pandoraea terrigena</name>
    <dbReference type="NCBI Taxonomy" id="2508292"/>
    <lineage>
        <taxon>Bacteria</taxon>
        <taxon>Pseudomonadati</taxon>
        <taxon>Pseudomonadota</taxon>
        <taxon>Betaproteobacteria</taxon>
        <taxon>Burkholderiales</taxon>
        <taxon>Burkholderiaceae</taxon>
        <taxon>Pandoraea</taxon>
    </lineage>
</organism>
<accession>A0A5E4XWG4</accession>
<keyword evidence="2" id="KW-1185">Reference proteome</keyword>
<dbReference type="RefSeq" id="WP_150614530.1">
    <property type="nucleotide sequence ID" value="NZ_CABPRU010000013.1"/>
</dbReference>
<dbReference type="AlphaFoldDB" id="A0A5E4XWG4"/>
<dbReference type="PANTHER" id="PTHR13061:SF29">
    <property type="entry name" value="GAMMA CARBONIC ANHYDRASE-LIKE 1, MITOCHONDRIAL-RELATED"/>
    <property type="match status" value="1"/>
</dbReference>
<dbReference type="InterPro" id="IPR001451">
    <property type="entry name" value="Hexapep"/>
</dbReference>
<dbReference type="InterPro" id="IPR011004">
    <property type="entry name" value="Trimer_LpxA-like_sf"/>
</dbReference>
<gene>
    <name evidence="1" type="ORF">PTE31013_04158</name>
</gene>
<evidence type="ECO:0000313" key="1">
    <source>
        <dbReference type="EMBL" id="VVE40627.1"/>
    </source>
</evidence>
<sequence length="174" mass="17999">MNLLKLDDLCPDIDESAYVAIGATVIGDVRVDCGSTIWSNAVLRGDNESIRVGKNVNIQEGAVLHTDPGYPIVIDEGVSIGHQAMLHGCRIGAGSLIGIQAIVLNGAVIGENCLVAAGALVTEGKSFPDNALVVGTPAKVARMLTDTEISNLKANASDYAAKGARYKRSLTPAG</sequence>
<evidence type="ECO:0000313" key="2">
    <source>
        <dbReference type="Proteomes" id="UP000334380"/>
    </source>
</evidence>